<dbReference type="NCBIfam" id="TIGR00367">
    <property type="entry name" value="calcium/sodium antiporter"/>
    <property type="match status" value="1"/>
</dbReference>
<dbReference type="GO" id="GO:0006874">
    <property type="term" value="P:intracellular calcium ion homeostasis"/>
    <property type="evidence" value="ECO:0007669"/>
    <property type="project" value="TreeGrafter"/>
</dbReference>
<dbReference type="InterPro" id="IPR004837">
    <property type="entry name" value="NaCa_Exmemb"/>
</dbReference>
<feature type="transmembrane region" description="Helical" evidence="5">
    <location>
        <begin position="277"/>
        <end position="297"/>
    </location>
</feature>
<feature type="transmembrane region" description="Helical" evidence="5">
    <location>
        <begin position="173"/>
        <end position="192"/>
    </location>
</feature>
<evidence type="ECO:0000313" key="8">
    <source>
        <dbReference type="Proteomes" id="UP000032487"/>
    </source>
</evidence>
<dbReference type="RefSeq" id="WP_045163527.1">
    <property type="nucleotide sequence ID" value="NZ_JYHV01000034.1"/>
</dbReference>
<evidence type="ECO:0000256" key="2">
    <source>
        <dbReference type="ARBA" id="ARBA00022692"/>
    </source>
</evidence>
<feature type="transmembrane region" description="Helical" evidence="5">
    <location>
        <begin position="104"/>
        <end position="121"/>
    </location>
</feature>
<evidence type="ECO:0000256" key="5">
    <source>
        <dbReference type="SAM" id="Phobius"/>
    </source>
</evidence>
<gene>
    <name evidence="7" type="ORF">UF78_17685</name>
</gene>
<dbReference type="InterPro" id="IPR044880">
    <property type="entry name" value="NCX_ion-bd_dom_sf"/>
</dbReference>
<feature type="transmembrane region" description="Helical" evidence="5">
    <location>
        <begin position="69"/>
        <end position="97"/>
    </location>
</feature>
<sequence length="361" mass="38091">MSLLTFAYLIGGLVLLVLGAEALVRGAVKLAARFGISPLIIGLTVVAFGTSAPETAVSIQASLNGSGDIAVGNVIGSNIANILLILGLSALVAPLLVSRQLVRLDVPVMIAAGVLTFGLASNGTVSRLDGCILLALLLAYTLFLVIASKRETQRAQRDEFAVEYGAEEQAKPFGWVLQLLLILLGLGLLVAGSNLLIEGAVALARALGLSELVIGLTVIAVGTSLPELATSLLAVYRGERDIAVGNVVGSCIFNLLLVLGAGALVSTNGLSISPNALAFDLPVMLAVFAACLPIFFSGYRINRWEGTMFFGYYLAYTLYLVLFSTGLPAINLLRHAMTWYVLPLTAITLLVIFLRAWKYQR</sequence>
<dbReference type="PATRIC" id="fig|316.101.peg.2415"/>
<feature type="domain" description="Sodium/calcium exchanger membrane region" evidence="6">
    <location>
        <begin position="6"/>
        <end position="145"/>
    </location>
</feature>
<comment type="caution">
    <text evidence="7">The sequence shown here is derived from an EMBL/GenBank/DDBJ whole genome shotgun (WGS) entry which is preliminary data.</text>
</comment>
<comment type="subcellular location">
    <subcellularLocation>
        <location evidence="1">Membrane</location>
        <topology evidence="1">Multi-pass membrane protein</topology>
    </subcellularLocation>
</comment>
<feature type="transmembrane region" description="Helical" evidence="5">
    <location>
        <begin position="212"/>
        <end position="236"/>
    </location>
</feature>
<dbReference type="PANTHER" id="PTHR10846">
    <property type="entry name" value="SODIUM/POTASSIUM/CALCIUM EXCHANGER"/>
    <property type="match status" value="1"/>
</dbReference>
<dbReference type="EMBL" id="JYHV01000034">
    <property type="protein sequence ID" value="KJH80082.1"/>
    <property type="molecule type" value="Genomic_DNA"/>
</dbReference>
<dbReference type="GO" id="GO:0005886">
    <property type="term" value="C:plasma membrane"/>
    <property type="evidence" value="ECO:0007669"/>
    <property type="project" value="TreeGrafter"/>
</dbReference>
<evidence type="ECO:0000256" key="3">
    <source>
        <dbReference type="ARBA" id="ARBA00022989"/>
    </source>
</evidence>
<feature type="transmembrane region" description="Helical" evidence="5">
    <location>
        <begin position="243"/>
        <end position="265"/>
    </location>
</feature>
<evidence type="ECO:0000256" key="1">
    <source>
        <dbReference type="ARBA" id="ARBA00004141"/>
    </source>
</evidence>
<dbReference type="Pfam" id="PF01699">
    <property type="entry name" value="Na_Ca_ex"/>
    <property type="match status" value="2"/>
</dbReference>
<feature type="transmembrane region" description="Helical" evidence="5">
    <location>
        <begin position="127"/>
        <end position="147"/>
    </location>
</feature>
<keyword evidence="4 5" id="KW-0472">Membrane</keyword>
<dbReference type="PANTHER" id="PTHR10846:SF8">
    <property type="entry name" value="INNER MEMBRANE PROTEIN YRBG"/>
    <property type="match status" value="1"/>
</dbReference>
<feature type="transmembrane region" description="Helical" evidence="5">
    <location>
        <begin position="6"/>
        <end position="24"/>
    </location>
</feature>
<reference evidence="7 8" key="1">
    <citation type="submission" date="2015-02" db="EMBL/GenBank/DDBJ databases">
        <title>Draft genome sequence of Pseudomonas stutzeri NT0128 isolated from wheat (Triticum turgidum) rhizosphere.</title>
        <authorList>
            <person name="Tovi N."/>
            <person name="Frenk S."/>
            <person name="Hadar Y."/>
            <person name="Minz D."/>
        </authorList>
    </citation>
    <scope>NUCLEOTIDE SEQUENCE [LARGE SCALE GENOMIC DNA]</scope>
    <source>
        <strain evidence="7 8">NT0128</strain>
    </source>
</reference>
<dbReference type="Gene3D" id="1.20.1420.30">
    <property type="entry name" value="NCX, central ion-binding region"/>
    <property type="match status" value="2"/>
</dbReference>
<accession>A0A0D9AH80</accession>
<dbReference type="OrthoDB" id="9794225at2"/>
<name>A0A0D9AH80_STUST</name>
<dbReference type="GO" id="GO:0008273">
    <property type="term" value="F:calcium, potassium:sodium antiporter activity"/>
    <property type="evidence" value="ECO:0007669"/>
    <property type="project" value="TreeGrafter"/>
</dbReference>
<keyword evidence="2 5" id="KW-0812">Transmembrane</keyword>
<feature type="transmembrane region" description="Helical" evidence="5">
    <location>
        <begin position="336"/>
        <end position="357"/>
    </location>
</feature>
<keyword evidence="3 5" id="KW-1133">Transmembrane helix</keyword>
<evidence type="ECO:0000313" key="7">
    <source>
        <dbReference type="EMBL" id="KJH80082.1"/>
    </source>
</evidence>
<protein>
    <submittedName>
        <fullName evidence="7">Sodium:calcium antiporter</fullName>
    </submittedName>
</protein>
<feature type="transmembrane region" description="Helical" evidence="5">
    <location>
        <begin position="31"/>
        <end position="49"/>
    </location>
</feature>
<dbReference type="Proteomes" id="UP000032487">
    <property type="component" value="Unassembled WGS sequence"/>
</dbReference>
<organism evidence="7 8">
    <name type="scientific">Stutzerimonas stutzeri</name>
    <name type="common">Pseudomonas stutzeri</name>
    <dbReference type="NCBI Taxonomy" id="316"/>
    <lineage>
        <taxon>Bacteria</taxon>
        <taxon>Pseudomonadati</taxon>
        <taxon>Pseudomonadota</taxon>
        <taxon>Gammaproteobacteria</taxon>
        <taxon>Pseudomonadales</taxon>
        <taxon>Pseudomonadaceae</taxon>
        <taxon>Stutzerimonas</taxon>
    </lineage>
</organism>
<feature type="transmembrane region" description="Helical" evidence="5">
    <location>
        <begin position="309"/>
        <end position="330"/>
    </location>
</feature>
<dbReference type="GO" id="GO:0005262">
    <property type="term" value="F:calcium channel activity"/>
    <property type="evidence" value="ECO:0007669"/>
    <property type="project" value="TreeGrafter"/>
</dbReference>
<evidence type="ECO:0000256" key="4">
    <source>
        <dbReference type="ARBA" id="ARBA00023136"/>
    </source>
</evidence>
<proteinExistence type="predicted"/>
<dbReference type="AlphaFoldDB" id="A0A0D9AH80"/>
<feature type="domain" description="Sodium/calcium exchanger membrane region" evidence="6">
    <location>
        <begin position="179"/>
        <end position="321"/>
    </location>
</feature>
<dbReference type="InterPro" id="IPR004481">
    <property type="entry name" value="K/Na/Ca-exchanger"/>
</dbReference>
<dbReference type="Gene3D" id="6.10.280.80">
    <property type="entry name" value="NCX, peripheral helical region"/>
    <property type="match status" value="1"/>
</dbReference>
<evidence type="ECO:0000259" key="6">
    <source>
        <dbReference type="Pfam" id="PF01699"/>
    </source>
</evidence>